<feature type="compositionally biased region" description="Basic and acidic residues" evidence="1">
    <location>
        <begin position="1091"/>
        <end position="1100"/>
    </location>
</feature>
<feature type="compositionally biased region" description="Gly residues" evidence="1">
    <location>
        <begin position="928"/>
        <end position="943"/>
    </location>
</feature>
<keyword evidence="3" id="KW-1185">Reference proteome</keyword>
<dbReference type="Proteomes" id="UP001569428">
    <property type="component" value="Unassembled WGS sequence"/>
</dbReference>
<dbReference type="Gene3D" id="3.30.1910.20">
    <property type="entry name" value="asparaginyl-tRNA synthetase, N-terminal domain"/>
    <property type="match status" value="1"/>
</dbReference>
<organism evidence="2 3">
    <name type="scientific">Microbulbifer epialgicus</name>
    <dbReference type="NCBI Taxonomy" id="393907"/>
    <lineage>
        <taxon>Bacteria</taxon>
        <taxon>Pseudomonadati</taxon>
        <taxon>Pseudomonadota</taxon>
        <taxon>Gammaproteobacteria</taxon>
        <taxon>Cellvibrionales</taxon>
        <taxon>Microbulbiferaceae</taxon>
        <taxon>Microbulbifer</taxon>
    </lineage>
</organism>
<name>A0ABV4NV24_9GAMM</name>
<feature type="compositionally biased region" description="Gly residues" evidence="1">
    <location>
        <begin position="1003"/>
        <end position="1012"/>
    </location>
</feature>
<evidence type="ECO:0000256" key="1">
    <source>
        <dbReference type="SAM" id="MobiDB-lite"/>
    </source>
</evidence>
<feature type="region of interest" description="Disordered" evidence="1">
    <location>
        <begin position="879"/>
        <end position="907"/>
    </location>
</feature>
<feature type="compositionally biased region" description="Gly residues" evidence="1">
    <location>
        <begin position="1078"/>
        <end position="1090"/>
    </location>
</feature>
<evidence type="ECO:0008006" key="4">
    <source>
        <dbReference type="Google" id="ProtNLM"/>
    </source>
</evidence>
<dbReference type="RefSeq" id="WP_371837532.1">
    <property type="nucleotide sequence ID" value="NZ_JBGMEK010000004.1"/>
</dbReference>
<feature type="compositionally biased region" description="Basic and acidic residues" evidence="1">
    <location>
        <begin position="992"/>
        <end position="1001"/>
    </location>
</feature>
<dbReference type="InterPro" id="IPR011050">
    <property type="entry name" value="Pectin_lyase_fold/virulence"/>
</dbReference>
<gene>
    <name evidence="2" type="ORF">ACCI49_03205</name>
</gene>
<sequence length="1204" mass="131130">MTISKTRFKQSIFVSPRGNDQGNDGSREYPVRTVSRAMVIAAERDFQDVVIEKGRYYEENLKIIPGINIWGSFDDFDDSKGHFNYNIVPGWSKKIKSRNLGDYRRYTLIITDDLQLDQVDKETSLNNIIFQGMNYDSALSLDQLGDGVYGVGYTLSEDSKLDKLSFHNIMLIANCIHVSLNGDNTCSGECWESAVQSIGKAIEIGQSKGIFDILIEAGIYKESMEFIQGINLWGSYCKVQKTRERRSVELTYETIANANRNLDKYTTHTVIQCSSYQPTNTEQLTVLSNIVIVSDKVDRRIKVADYDHGIYGVLISPKKPESLNRLRLQNVSWITRCIHVSAKYGNDNAAGCQKDPVATIKCGMELANKYGIKNILLTRGEYSEDIDFTAGGVNLWGSYDEQYSSFSTLSASQIASASRKVPQVLLRGKKEREKKNNYVNKYTVIKNYKDKVDRVRQTFTLANIIMDGCRFDQSKAEKYDQGVYGVIEKSPQYYRFGAVRLKNVRLLPHAIYVLCDKLKNTLEKKSDGEIGTISNPVRTISEAILLAEKKHYKEVLVSYGNYKETVAVKPGVNIWGSFSRDFDRVYGIGYELIKSHKYDPRYYSDANHTVIQGEPEGDAVIIPQAKTSTVLSNIVFLGVNISSLEKSKIEQAKEEDLKISEKKDRVYDFGQGCYGVSVDADSANSSIKLFNSRKYWGFKNVKFIVPPIYVDGNSESDGNGTRGKPYKKIGHAIKYYNKTNNAASTILVATGLYEEHVHIPPGVHITGGFSNNFSEYKSLPLESSKPDKPTLFSEHIDPADYDKEYTVVINQHEQWNPTITAHNINEYTSITNMVVIGQSTTKKNRTSYGICMSNSADKNSEPYLHLQDIKVLARPGVTPDQAPDGANGTRHVTCGGEGGKVNSSDITNDNWGKWEEIVKKSYIPAKGGDNGNNGHGGGAGGSGARTLEHKTEKYLAGLTGKPGTTGGNGSSGKARCRSLLGSIDTSSTKIRWKGEPGENGKDGTPGGGGGGGGAGASYCWNEWSRLLLEFGGEGGKGGMGGGEGFGGAGGNYGGASIGIALKNIVIAADNVAIIKSSGGQGGAAGSGGKGMEGENGKEGQKGTIYWHPRYKDWDLELYTGKGGKGGKGGEGGNGGPGAGGTGGASIGVALIDNARIEKQGIFHVAGGVPGKGGHGGKEGKYIRGDHGCNAESVNEYKFFTTDKK</sequence>
<reference evidence="2 3" key="1">
    <citation type="submission" date="2024-08" db="EMBL/GenBank/DDBJ databases">
        <authorList>
            <person name="Ishaq N."/>
        </authorList>
    </citation>
    <scope>NUCLEOTIDE SEQUENCE [LARGE SCALE GENOMIC DNA]</scope>
    <source>
        <strain evidence="2 3">DSM 18651</strain>
    </source>
</reference>
<dbReference type="SUPFAM" id="SSF51126">
    <property type="entry name" value="Pectin lyase-like"/>
    <property type="match status" value="3"/>
</dbReference>
<evidence type="ECO:0000313" key="3">
    <source>
        <dbReference type="Proteomes" id="UP001569428"/>
    </source>
</evidence>
<protein>
    <recommendedName>
        <fullName evidence="4">DUF1565 domain-containing protein</fullName>
    </recommendedName>
</protein>
<comment type="caution">
    <text evidence="2">The sequence shown here is derived from an EMBL/GenBank/DDBJ whole genome shotgun (WGS) entry which is preliminary data.</text>
</comment>
<feature type="region of interest" description="Disordered" evidence="1">
    <location>
        <begin position="989"/>
        <end position="1012"/>
    </location>
</feature>
<evidence type="ECO:0000313" key="2">
    <source>
        <dbReference type="EMBL" id="MFA0809917.1"/>
    </source>
</evidence>
<proteinExistence type="predicted"/>
<feature type="region of interest" description="Disordered" evidence="1">
    <location>
        <begin position="925"/>
        <end position="945"/>
    </location>
</feature>
<dbReference type="EMBL" id="JBGMEK010000004">
    <property type="protein sequence ID" value="MFA0809917.1"/>
    <property type="molecule type" value="Genomic_DNA"/>
</dbReference>
<feature type="region of interest" description="Disordered" evidence="1">
    <location>
        <begin position="1078"/>
        <end position="1102"/>
    </location>
</feature>
<accession>A0ABV4NV24</accession>